<dbReference type="Proteomes" id="UP001064048">
    <property type="component" value="Chromosome 4"/>
</dbReference>
<evidence type="ECO:0000313" key="1">
    <source>
        <dbReference type="EMBL" id="KAI8424103.1"/>
    </source>
</evidence>
<comment type="caution">
    <text evidence="1">The sequence shown here is derived from an EMBL/GenBank/DDBJ whole genome shotgun (WGS) entry which is preliminary data.</text>
</comment>
<evidence type="ECO:0000313" key="2">
    <source>
        <dbReference type="Proteomes" id="UP001064048"/>
    </source>
</evidence>
<keyword evidence="2" id="KW-1185">Reference proteome</keyword>
<reference evidence="1 2" key="1">
    <citation type="journal article" date="2022" name="Genome Biol. Evol.">
        <title>The Spruce Budworm Genome: Reconstructing the Evolutionary History of Antifreeze Proteins.</title>
        <authorList>
            <person name="Beliveau C."/>
            <person name="Gagne P."/>
            <person name="Picq S."/>
            <person name="Vernygora O."/>
            <person name="Keeling C.I."/>
            <person name="Pinkney K."/>
            <person name="Doucet D."/>
            <person name="Wen F."/>
            <person name="Johnston J.S."/>
            <person name="Maaroufi H."/>
            <person name="Boyle B."/>
            <person name="Laroche J."/>
            <person name="Dewar K."/>
            <person name="Juretic N."/>
            <person name="Blackburn G."/>
            <person name="Nisole A."/>
            <person name="Brunet B."/>
            <person name="Brandao M."/>
            <person name="Lumley L."/>
            <person name="Duan J."/>
            <person name="Quan G."/>
            <person name="Lucarotti C.J."/>
            <person name="Roe A.D."/>
            <person name="Sperling F.A.H."/>
            <person name="Levesque R.C."/>
            <person name="Cusson M."/>
        </authorList>
    </citation>
    <scope>NUCLEOTIDE SEQUENCE [LARGE SCALE GENOMIC DNA]</scope>
    <source>
        <strain evidence="1">Glfc:IPQL:Cfum</strain>
    </source>
</reference>
<organism evidence="1 2">
    <name type="scientific">Choristoneura fumiferana</name>
    <name type="common">Spruce budworm moth</name>
    <name type="synonym">Archips fumiferana</name>
    <dbReference type="NCBI Taxonomy" id="7141"/>
    <lineage>
        <taxon>Eukaryota</taxon>
        <taxon>Metazoa</taxon>
        <taxon>Ecdysozoa</taxon>
        <taxon>Arthropoda</taxon>
        <taxon>Hexapoda</taxon>
        <taxon>Insecta</taxon>
        <taxon>Pterygota</taxon>
        <taxon>Neoptera</taxon>
        <taxon>Endopterygota</taxon>
        <taxon>Lepidoptera</taxon>
        <taxon>Glossata</taxon>
        <taxon>Ditrysia</taxon>
        <taxon>Tortricoidea</taxon>
        <taxon>Tortricidae</taxon>
        <taxon>Tortricinae</taxon>
        <taxon>Choristoneura</taxon>
    </lineage>
</organism>
<accession>A0ACC0JIX6</accession>
<dbReference type="EMBL" id="CM046104">
    <property type="protein sequence ID" value="KAI8424103.1"/>
    <property type="molecule type" value="Genomic_DNA"/>
</dbReference>
<proteinExistence type="predicted"/>
<gene>
    <name evidence="1" type="ORF">MSG28_002710</name>
</gene>
<protein>
    <submittedName>
        <fullName evidence="1">Uncharacterized protein</fullName>
    </submittedName>
</protein>
<sequence length="626" mass="70964">MFVIVQSAAEKGYPPVMVILKMKIEQFSKFVSDTALDHLVLHDSVIVVAGTNFFSRSYQQSGLTHRLGCESHQYANYLRKYLAMFKKAGIQCFFLFDGCQKNKEETRDKESHANPIFMRNIYMEVLDEMEFKYVVCEYESKRDVIALGQKLDCPIISDDIEFCFSGCMYIPSPELKFNDERNTIECRYFLLQKFLHRHHLTPDQLAIFIVLTDSELFPAGQFTKFFQHIRAPVNNHYKRNTRIIQWLAQHTQQQAWKTIESCTTKDDYNNFSAVLSKVRLMVGRREAGGVGAAWLQLHGAPSAAGTGNWFPAGVAAKHVSIDYINLYRTKQFHGSALVKPQECKDDAMYISLDIAKYAFDLLTDFQNDGFVFVSETQSGRETMDITDNEHSIRKPNYEANVCVFENGWSTVRQLGLLDHFLQETLQRSPRALGWVPRGARLVLAALAYWTRRAARPAALQAAGLHAAADAAAVLLGYVALSMLVQRTDKNKKNPPKSALFRKPILSPSTMQDEVTEDDCEIAAALMKDYFKISEEEIGRIYNEDLIYPLVQFQHCLSQLIDLNALCGAPLEPPALPRAFSAPLVYKLRHAMVGRNPRKFVNSLLCPAPTVLAFANGLIDVYETLVL</sequence>
<name>A0ACC0JIX6_CHOFU</name>